<protein>
    <recommendedName>
        <fullName evidence="4">Lipoprotein</fullName>
    </recommendedName>
</protein>
<evidence type="ECO:0008006" key="4">
    <source>
        <dbReference type="Google" id="ProtNLM"/>
    </source>
</evidence>
<evidence type="ECO:0000256" key="1">
    <source>
        <dbReference type="SAM" id="SignalP"/>
    </source>
</evidence>
<name>A0ABY8VSR9_9MYCO</name>
<evidence type="ECO:0000313" key="2">
    <source>
        <dbReference type="EMBL" id="WIM85829.1"/>
    </source>
</evidence>
<dbReference type="Proteomes" id="UP001236585">
    <property type="component" value="Chromosome"/>
</dbReference>
<gene>
    <name evidence="2" type="ORF">PT015_12805</name>
</gene>
<feature type="chain" id="PRO_5045976661" description="Lipoprotein" evidence="1">
    <location>
        <begin position="25"/>
        <end position="318"/>
    </location>
</feature>
<proteinExistence type="predicted"/>
<dbReference type="EMBL" id="CP126981">
    <property type="protein sequence ID" value="WIM85829.1"/>
    <property type="molecule type" value="Genomic_DNA"/>
</dbReference>
<keyword evidence="3" id="KW-1185">Reference proteome</keyword>
<accession>A0ABY8VSR9</accession>
<evidence type="ECO:0000313" key="3">
    <source>
        <dbReference type="Proteomes" id="UP001236585"/>
    </source>
</evidence>
<dbReference type="PROSITE" id="PS51257">
    <property type="entry name" value="PROKAR_LIPOPROTEIN"/>
    <property type="match status" value="1"/>
</dbReference>
<reference evidence="2 3" key="1">
    <citation type="journal article" date="2023" name="Microbiol. Resour. Announc.">
        <title>Complete Genome Sequence of Mycobacterium wuenschmanii, a novel Nontuberculous Mycobacterium Isolated from a captive population of Amazon Milk Frogs.</title>
        <authorList>
            <person name="Hicks J."/>
            <person name="Zeineldin M."/>
            <person name="Ward H."/>
            <person name="Wuenschmann A."/>
            <person name="Camp P."/>
            <person name="Farrell D."/>
            <person name="Lehman K."/>
            <person name="Thacker T."/>
            <person name="Cuthbert E."/>
        </authorList>
    </citation>
    <scope>NUCLEOTIDE SEQUENCE [LARGE SCALE GENOMIC DNA]</scope>
    <source>
        <strain evidence="2 3">Wuenschmanii</strain>
    </source>
</reference>
<feature type="signal peptide" evidence="1">
    <location>
        <begin position="1"/>
        <end position="24"/>
    </location>
</feature>
<sequence>MTRIIGSLMAIALALCLALSGCGAPDRKPDADKLEQAIKGMPGVHDAMVSYTNDFERGATVHINVFVPDASAKQIEDVVARINEVRGDSFTKFDQTAEFAVTPTRTIVVKRGADLDPPGVASDAEGLRKVTAAVGAGEATLFRNKSTADLDLRKVAGPADDVFAAVRAGFGDTARLDVDLLSLGSDRPSWRAAFPFSIADQQRVNQQLAAMPVEVFRVAVGSDGTISALGVRVHNQDSAYQDLVSVIGITGAGPAHPLNINWRLDGATQTPQFSGSVDVGACRYVRNSEGELHPEKYLTPDALALQQRMRKQFDTCPK</sequence>
<organism evidence="2 3">
    <name type="scientific">Candidatus Mycobacterium wuenschmannii</name>
    <dbReference type="NCBI Taxonomy" id="3027808"/>
    <lineage>
        <taxon>Bacteria</taxon>
        <taxon>Bacillati</taxon>
        <taxon>Actinomycetota</taxon>
        <taxon>Actinomycetes</taxon>
        <taxon>Mycobacteriales</taxon>
        <taxon>Mycobacteriaceae</taxon>
        <taxon>Mycobacterium</taxon>
    </lineage>
</organism>
<dbReference type="RefSeq" id="WP_285184886.1">
    <property type="nucleotide sequence ID" value="NZ_CP126981.1"/>
</dbReference>
<keyword evidence="1" id="KW-0732">Signal</keyword>